<proteinExistence type="predicted"/>
<evidence type="ECO:0000256" key="1">
    <source>
        <dbReference type="SAM" id="MobiDB-lite"/>
    </source>
</evidence>
<feature type="compositionally biased region" description="Polar residues" evidence="1">
    <location>
        <begin position="12"/>
        <end position="27"/>
    </location>
</feature>
<comment type="caution">
    <text evidence="2">The sequence shown here is derived from an EMBL/GenBank/DDBJ whole genome shotgun (WGS) entry which is preliminary data.</text>
</comment>
<dbReference type="EMBL" id="UAPQ01000006">
    <property type="protein sequence ID" value="SPT53343.1"/>
    <property type="molecule type" value="Genomic_DNA"/>
</dbReference>
<feature type="region of interest" description="Disordered" evidence="1">
    <location>
        <begin position="1"/>
        <end position="33"/>
    </location>
</feature>
<dbReference type="Proteomes" id="UP000250006">
    <property type="component" value="Unassembled WGS sequence"/>
</dbReference>
<keyword evidence="3" id="KW-1185">Reference proteome</keyword>
<name>A0ABY1VML3_9ACTO</name>
<gene>
    <name evidence="2" type="ORF">NCTC11535_01006</name>
</gene>
<accession>A0ABY1VML3</accession>
<evidence type="ECO:0008006" key="4">
    <source>
        <dbReference type="Google" id="ProtNLM"/>
    </source>
</evidence>
<reference evidence="2 3" key="1">
    <citation type="submission" date="2018-06" db="EMBL/GenBank/DDBJ databases">
        <authorList>
            <consortium name="Pathogen Informatics"/>
            <person name="Doyle S."/>
        </authorList>
    </citation>
    <scope>NUCLEOTIDE SEQUENCE [LARGE SCALE GENOMIC DNA]</scope>
    <source>
        <strain evidence="2 3">NCTC11535</strain>
    </source>
</reference>
<sequence>MTPLPSALPEARSTQAGSRTRAASSNRMRPRKPWRDPRFALGIVMVAGSAALGAWAVDSAAATEELYAVTQDIAPGTDLTQDGVLTIVSAHPGTGNYVHAGALPANAVATRSISAGELLATASVGAQTPEDLRSVVIPVATGLPSSLGVGSRADLWLLPKEQAGAKAGEKLQAKAVVNGLIVSTVGQKEQNLVGTSQERNVEVQVPAASLPDVLGALAAGGQLVLVPVGAGA</sequence>
<evidence type="ECO:0000313" key="2">
    <source>
        <dbReference type="EMBL" id="SPT53343.1"/>
    </source>
</evidence>
<organism evidence="2 3">
    <name type="scientific">Actinomyces bovis</name>
    <dbReference type="NCBI Taxonomy" id="1658"/>
    <lineage>
        <taxon>Bacteria</taxon>
        <taxon>Bacillati</taxon>
        <taxon>Actinomycetota</taxon>
        <taxon>Actinomycetes</taxon>
        <taxon>Actinomycetales</taxon>
        <taxon>Actinomycetaceae</taxon>
        <taxon>Actinomyces</taxon>
    </lineage>
</organism>
<evidence type="ECO:0000313" key="3">
    <source>
        <dbReference type="Proteomes" id="UP000250006"/>
    </source>
</evidence>
<protein>
    <recommendedName>
        <fullName evidence="4">SAF domain-containing protein</fullName>
    </recommendedName>
</protein>